<dbReference type="STRING" id="15368.A0A0Q3GAY4"/>
<dbReference type="FunCoup" id="A0A0Q3GAY4">
    <property type="interactions" value="817"/>
</dbReference>
<dbReference type="PANTHER" id="PTHR33065:SF117">
    <property type="entry name" value="OS01G0590200 PROTEIN"/>
    <property type="match status" value="1"/>
</dbReference>
<dbReference type="InterPro" id="IPR046533">
    <property type="entry name" value="DUF6598"/>
</dbReference>
<dbReference type="Proteomes" id="UP000008810">
    <property type="component" value="Chromosome 2"/>
</dbReference>
<dbReference type="EMBL" id="CM000881">
    <property type="protein sequence ID" value="KQK08439.1"/>
    <property type="molecule type" value="Genomic_DNA"/>
</dbReference>
<name>A0A0Q3GAY4_BRADI</name>
<accession>A0A0Q3GAY4</accession>
<keyword evidence="4" id="KW-1185">Reference proteome</keyword>
<dbReference type="Pfam" id="PF20241">
    <property type="entry name" value="DUF6598"/>
    <property type="match status" value="1"/>
</dbReference>
<protein>
    <recommendedName>
        <fullName evidence="1">DUF6598 domain-containing protein</fullName>
    </recommendedName>
</protein>
<reference evidence="3" key="3">
    <citation type="submission" date="2018-08" db="UniProtKB">
        <authorList>
            <consortium name="EnsemblPlants"/>
        </authorList>
    </citation>
    <scope>IDENTIFICATION</scope>
    <source>
        <strain evidence="3">cv. Bd21</strain>
    </source>
</reference>
<evidence type="ECO:0000313" key="2">
    <source>
        <dbReference type="EMBL" id="KQK08439.1"/>
    </source>
</evidence>
<dbReference type="EnsemblPlants" id="KQK08439">
    <property type="protein sequence ID" value="KQK08439"/>
    <property type="gene ID" value="BRADI_2g41864v3"/>
</dbReference>
<sequence length="385" mass="43932">MATRKKQLRCGSGEAKIFRYPSACTDLPSADLGCLAVQTTEPHDHQALMVTDSQDYIDDEDSDEYGETNCPGENYSEEEVYQITDRWIETSNKQFEDYWKLHQNILASVLPEVTFLCIERSLRYHREYKTHDTSTTASILGYREPRVMLQVFSLRLASCESYPVSVYGVFAVRDELEPLRNLVFNCPRVDAITIEQQGSLTLPLCSPCRGMYVLDHALLEVDLWVKKEGDGSADKKLLSAYVEIFVRSNYDLFRGGQISGDSCSLEVDYMFVSSSIEAVIQVSAKVDHRHHMRFTAFSTGFDQEIVLFDDKFFRNGNLNQHVVAVKEKGKLDVCLKLEKVMYKWSFQDGVVGAVSAPDDSILKYGKFSVKVLFAPKDFQRKWPKM</sequence>
<evidence type="ECO:0000259" key="1">
    <source>
        <dbReference type="Pfam" id="PF20241"/>
    </source>
</evidence>
<dbReference type="AlphaFoldDB" id="A0A0Q3GAY4"/>
<feature type="domain" description="DUF6598" evidence="1">
    <location>
        <begin position="148"/>
        <end position="339"/>
    </location>
</feature>
<reference evidence="2 3" key="1">
    <citation type="journal article" date="2010" name="Nature">
        <title>Genome sequencing and analysis of the model grass Brachypodium distachyon.</title>
        <authorList>
            <consortium name="International Brachypodium Initiative"/>
        </authorList>
    </citation>
    <scope>NUCLEOTIDE SEQUENCE [LARGE SCALE GENOMIC DNA]</scope>
    <source>
        <strain evidence="2 3">Bd21</strain>
    </source>
</reference>
<dbReference type="InParanoid" id="A0A0Q3GAY4"/>
<dbReference type="ExpressionAtlas" id="A0A0Q3GAY4">
    <property type="expression patterns" value="baseline"/>
</dbReference>
<organism evidence="2">
    <name type="scientific">Brachypodium distachyon</name>
    <name type="common">Purple false brome</name>
    <name type="synonym">Trachynia distachya</name>
    <dbReference type="NCBI Taxonomy" id="15368"/>
    <lineage>
        <taxon>Eukaryota</taxon>
        <taxon>Viridiplantae</taxon>
        <taxon>Streptophyta</taxon>
        <taxon>Embryophyta</taxon>
        <taxon>Tracheophyta</taxon>
        <taxon>Spermatophyta</taxon>
        <taxon>Magnoliopsida</taxon>
        <taxon>Liliopsida</taxon>
        <taxon>Poales</taxon>
        <taxon>Poaceae</taxon>
        <taxon>BOP clade</taxon>
        <taxon>Pooideae</taxon>
        <taxon>Stipodae</taxon>
        <taxon>Brachypodieae</taxon>
        <taxon>Brachypodium</taxon>
    </lineage>
</organism>
<evidence type="ECO:0000313" key="3">
    <source>
        <dbReference type="EnsemblPlants" id="KQK08439"/>
    </source>
</evidence>
<dbReference type="OrthoDB" id="677498at2759"/>
<reference evidence="2" key="2">
    <citation type="submission" date="2017-06" db="EMBL/GenBank/DDBJ databases">
        <title>WGS assembly of Brachypodium distachyon.</title>
        <authorList>
            <consortium name="The International Brachypodium Initiative"/>
            <person name="Lucas S."/>
            <person name="Harmon-Smith M."/>
            <person name="Lail K."/>
            <person name="Tice H."/>
            <person name="Grimwood J."/>
            <person name="Bruce D."/>
            <person name="Barry K."/>
            <person name="Shu S."/>
            <person name="Lindquist E."/>
            <person name="Wang M."/>
            <person name="Pitluck S."/>
            <person name="Vogel J.P."/>
            <person name="Garvin D.F."/>
            <person name="Mockler T.C."/>
            <person name="Schmutz J."/>
            <person name="Rokhsar D."/>
            <person name="Bevan M.W."/>
        </authorList>
    </citation>
    <scope>NUCLEOTIDE SEQUENCE</scope>
    <source>
        <strain evidence="2">Bd21</strain>
    </source>
</reference>
<evidence type="ECO:0000313" key="4">
    <source>
        <dbReference type="Proteomes" id="UP000008810"/>
    </source>
</evidence>
<dbReference type="PANTHER" id="PTHR33065">
    <property type="entry name" value="OS07G0486400 PROTEIN"/>
    <property type="match status" value="1"/>
</dbReference>
<proteinExistence type="predicted"/>
<gene>
    <name evidence="2" type="ORF">BRADI_2g41864v3</name>
</gene>
<dbReference type="Gramene" id="KQK08439">
    <property type="protein sequence ID" value="KQK08439"/>
    <property type="gene ID" value="BRADI_2g41864v3"/>
</dbReference>